<protein>
    <recommendedName>
        <fullName evidence="2">N-acetyltransferase domain-containing protein</fullName>
    </recommendedName>
</protein>
<evidence type="ECO:0000313" key="4">
    <source>
        <dbReference type="Proteomes" id="UP000540568"/>
    </source>
</evidence>
<dbReference type="InterPro" id="IPR016181">
    <property type="entry name" value="Acyl_CoA_acyltransferase"/>
</dbReference>
<dbReference type="AlphaFoldDB" id="A0A7W3J8T4"/>
<proteinExistence type="predicted"/>
<name>A0A7W3J8T4_9MICO</name>
<feature type="domain" description="N-acetyltransferase" evidence="2">
    <location>
        <begin position="27"/>
        <end position="114"/>
    </location>
</feature>
<gene>
    <name evidence="3" type="ORF">FHX71_002344</name>
</gene>
<feature type="compositionally biased region" description="Pro residues" evidence="1">
    <location>
        <begin position="9"/>
        <end position="21"/>
    </location>
</feature>
<evidence type="ECO:0000259" key="2">
    <source>
        <dbReference type="PROSITE" id="PS51729"/>
    </source>
</evidence>
<sequence length="116" mass="12737">MNADALQPEPLPDGGPAGPPEPEPRFAHEEKDSRYALYLGDDLVSTLEYRDDGATVAFTATFTEPAFRGNGYAAELTDRAVTVLEERGDRSVRAVCPFVVDWFELHPERRGILASA</sequence>
<dbReference type="RefSeq" id="WP_182616389.1">
    <property type="nucleotide sequence ID" value="NZ_BAAATF010000003.1"/>
</dbReference>
<reference evidence="3 4" key="1">
    <citation type="submission" date="2020-07" db="EMBL/GenBank/DDBJ databases">
        <title>Sequencing the genomes of 1000 actinobacteria strains.</title>
        <authorList>
            <person name="Klenk H.-P."/>
        </authorList>
    </citation>
    <scope>NUCLEOTIDE SEQUENCE [LARGE SCALE GENOMIC DNA]</scope>
    <source>
        <strain evidence="3 4">DSM 44121</strain>
    </source>
</reference>
<dbReference type="Gene3D" id="3.40.630.30">
    <property type="match status" value="1"/>
</dbReference>
<keyword evidence="4" id="KW-1185">Reference proteome</keyword>
<feature type="region of interest" description="Disordered" evidence="1">
    <location>
        <begin position="1"/>
        <end position="30"/>
    </location>
</feature>
<evidence type="ECO:0000313" key="3">
    <source>
        <dbReference type="EMBL" id="MBA8808402.1"/>
    </source>
</evidence>
<comment type="caution">
    <text evidence="3">The sequence shown here is derived from an EMBL/GenBank/DDBJ whole genome shotgun (WGS) entry which is preliminary data.</text>
</comment>
<dbReference type="EMBL" id="JACGWV010000001">
    <property type="protein sequence ID" value="MBA8808402.1"/>
    <property type="molecule type" value="Genomic_DNA"/>
</dbReference>
<organism evidence="3 4">
    <name type="scientific">Promicromonospora sukumoe</name>
    <dbReference type="NCBI Taxonomy" id="88382"/>
    <lineage>
        <taxon>Bacteria</taxon>
        <taxon>Bacillati</taxon>
        <taxon>Actinomycetota</taxon>
        <taxon>Actinomycetes</taxon>
        <taxon>Micrococcales</taxon>
        <taxon>Promicromonosporaceae</taxon>
        <taxon>Promicromonospora</taxon>
    </lineage>
</organism>
<evidence type="ECO:0000256" key="1">
    <source>
        <dbReference type="SAM" id="MobiDB-lite"/>
    </source>
</evidence>
<dbReference type="Proteomes" id="UP000540568">
    <property type="component" value="Unassembled WGS sequence"/>
</dbReference>
<dbReference type="PROSITE" id="PS51729">
    <property type="entry name" value="GNAT_YJDJ"/>
    <property type="match status" value="1"/>
</dbReference>
<dbReference type="SUPFAM" id="SSF55729">
    <property type="entry name" value="Acyl-CoA N-acyltransferases (Nat)"/>
    <property type="match status" value="1"/>
</dbReference>
<accession>A0A7W3J8T4</accession>
<dbReference type="InterPro" id="IPR031165">
    <property type="entry name" value="GNAT_YJDJ"/>
</dbReference>
<dbReference type="Pfam" id="PF14542">
    <property type="entry name" value="Acetyltransf_CG"/>
    <property type="match status" value="1"/>
</dbReference>